<accession>A0A643EAP6</accession>
<dbReference type="EMBL" id="VZPH01000071">
    <property type="protein sequence ID" value="KAB0554980.1"/>
    <property type="molecule type" value="Genomic_DNA"/>
</dbReference>
<reference evidence="2" key="1">
    <citation type="submission" date="2019-09" db="EMBL/GenBank/DDBJ databases">
        <title>Draft genome sequences of 48 bacterial type strains from the CCUG.</title>
        <authorList>
            <person name="Tunovic T."/>
            <person name="Pineiro-Iglesias B."/>
            <person name="Unosson C."/>
            <person name="Inganas E."/>
            <person name="Ohlen M."/>
            <person name="Cardew S."/>
            <person name="Jensie-Markopoulos S."/>
            <person name="Salva-Serra F."/>
            <person name="Jaen-Luchoro D."/>
            <person name="Karlsson R."/>
            <person name="Svensson-Stadler L."/>
            <person name="Chun J."/>
            <person name="Moore E."/>
        </authorList>
    </citation>
    <scope>NUCLEOTIDE SEQUENCE</scope>
    <source>
        <strain evidence="2">CCUG 551</strain>
    </source>
</reference>
<proteinExistence type="predicted"/>
<feature type="region of interest" description="Disordered" evidence="1">
    <location>
        <begin position="44"/>
        <end position="68"/>
    </location>
</feature>
<protein>
    <submittedName>
        <fullName evidence="2">Uncharacterized protein</fullName>
    </submittedName>
</protein>
<gene>
    <name evidence="2" type="ORF">F7R07_30885</name>
</gene>
<dbReference type="AlphaFoldDB" id="A0A643EAP6"/>
<feature type="compositionally biased region" description="Polar residues" evidence="1">
    <location>
        <begin position="54"/>
        <end position="68"/>
    </location>
</feature>
<evidence type="ECO:0000256" key="1">
    <source>
        <dbReference type="SAM" id="MobiDB-lite"/>
    </source>
</evidence>
<evidence type="ECO:0000313" key="2">
    <source>
        <dbReference type="EMBL" id="KAB0554980.1"/>
    </source>
</evidence>
<comment type="caution">
    <text evidence="2">The sequence shown here is derived from an EMBL/GenBank/DDBJ whole genome shotgun (WGS) entry which is preliminary data.</text>
</comment>
<organism evidence="2">
    <name type="scientific">Pseudomonas aeruginosa</name>
    <dbReference type="NCBI Taxonomy" id="287"/>
    <lineage>
        <taxon>Bacteria</taxon>
        <taxon>Pseudomonadati</taxon>
        <taxon>Pseudomonadota</taxon>
        <taxon>Gammaproteobacteria</taxon>
        <taxon>Pseudomonadales</taxon>
        <taxon>Pseudomonadaceae</taxon>
        <taxon>Pseudomonas</taxon>
    </lineage>
</organism>
<dbReference type="RefSeq" id="WP_019725661.1">
    <property type="nucleotide sequence ID" value="NZ_AP024513.1"/>
</dbReference>
<sequence>MSQHDASLHDLILQLLPKDGSSIGNIKLQQQLSEAAAFSFSEECSGQPIPDSGLSFSSATAGGNPSLN</sequence>
<name>A0A643EAP6_PSEAI</name>